<accession>A0A7G7G9B3</accession>
<evidence type="ECO:0000313" key="8">
    <source>
        <dbReference type="EMBL" id="QNF33747.1"/>
    </source>
</evidence>
<dbReference type="RefSeq" id="WP_185270230.1">
    <property type="nucleotide sequence ID" value="NZ_CP055156.1"/>
</dbReference>
<protein>
    <submittedName>
        <fullName evidence="8">Efflux RND transporter periplasmic adaptor subunit</fullName>
    </submittedName>
</protein>
<keyword evidence="9" id="KW-1185">Reference proteome</keyword>
<dbReference type="Gene3D" id="1.10.287.470">
    <property type="entry name" value="Helix hairpin bin"/>
    <property type="match status" value="1"/>
</dbReference>
<dbReference type="Pfam" id="PF25876">
    <property type="entry name" value="HH_MFP_RND"/>
    <property type="match status" value="1"/>
</dbReference>
<dbReference type="InterPro" id="IPR058624">
    <property type="entry name" value="MdtA-like_HH"/>
</dbReference>
<dbReference type="InterPro" id="IPR058626">
    <property type="entry name" value="MdtA-like_b-barrel"/>
</dbReference>
<evidence type="ECO:0000259" key="5">
    <source>
        <dbReference type="Pfam" id="PF25917"/>
    </source>
</evidence>
<feature type="domain" description="Multidrug resistance protein MdtA-like barrel-sandwich hybrid" evidence="5">
    <location>
        <begin position="69"/>
        <end position="207"/>
    </location>
</feature>
<dbReference type="Pfam" id="PF25967">
    <property type="entry name" value="RND-MFP_C"/>
    <property type="match status" value="1"/>
</dbReference>
<name>A0A7G7G9B3_9BACT</name>
<dbReference type="Gene3D" id="2.40.30.170">
    <property type="match status" value="1"/>
</dbReference>
<dbReference type="GO" id="GO:0005886">
    <property type="term" value="C:plasma membrane"/>
    <property type="evidence" value="ECO:0007669"/>
    <property type="project" value="TreeGrafter"/>
</dbReference>
<dbReference type="EMBL" id="CP055156">
    <property type="protein sequence ID" value="QNF33747.1"/>
    <property type="molecule type" value="Genomic_DNA"/>
</dbReference>
<dbReference type="GO" id="GO:0046677">
    <property type="term" value="P:response to antibiotic"/>
    <property type="evidence" value="ECO:0007669"/>
    <property type="project" value="TreeGrafter"/>
</dbReference>
<evidence type="ECO:0000256" key="2">
    <source>
        <dbReference type="ARBA" id="ARBA00009477"/>
    </source>
</evidence>
<feature type="domain" description="Multidrug resistance protein MdtA-like alpha-helical hairpin" evidence="4">
    <location>
        <begin position="108"/>
        <end position="177"/>
    </location>
</feature>
<evidence type="ECO:0000313" key="9">
    <source>
        <dbReference type="Proteomes" id="UP000515237"/>
    </source>
</evidence>
<dbReference type="PANTHER" id="PTHR30158:SF23">
    <property type="entry name" value="MULTIDRUG RESISTANCE PROTEIN MEXA"/>
    <property type="match status" value="1"/>
</dbReference>
<dbReference type="InterPro" id="IPR058627">
    <property type="entry name" value="MdtA-like_C"/>
</dbReference>
<dbReference type="Pfam" id="PF25917">
    <property type="entry name" value="BSH_RND"/>
    <property type="match status" value="1"/>
</dbReference>
<dbReference type="KEGG" id="aswu:HUW51_13830"/>
<evidence type="ECO:0000256" key="1">
    <source>
        <dbReference type="ARBA" id="ARBA00004196"/>
    </source>
</evidence>
<feature type="domain" description="Multidrug resistance protein MdtA-like C-terminal permuted SH3" evidence="7">
    <location>
        <begin position="307"/>
        <end position="367"/>
    </location>
</feature>
<organism evidence="8 9">
    <name type="scientific">Adhaeribacter swui</name>
    <dbReference type="NCBI Taxonomy" id="2086471"/>
    <lineage>
        <taxon>Bacteria</taxon>
        <taxon>Pseudomonadati</taxon>
        <taxon>Bacteroidota</taxon>
        <taxon>Cytophagia</taxon>
        <taxon>Cytophagales</taxon>
        <taxon>Hymenobacteraceae</taxon>
        <taxon>Adhaeribacter</taxon>
    </lineage>
</organism>
<dbReference type="Pfam" id="PF25944">
    <property type="entry name" value="Beta-barrel_RND"/>
    <property type="match status" value="1"/>
</dbReference>
<dbReference type="Gene3D" id="2.40.420.20">
    <property type="match status" value="1"/>
</dbReference>
<gene>
    <name evidence="8" type="ORF">HUW51_13830</name>
</gene>
<dbReference type="GO" id="GO:0030313">
    <property type="term" value="C:cell envelope"/>
    <property type="evidence" value="ECO:0007669"/>
    <property type="project" value="UniProtKB-SubCell"/>
</dbReference>
<dbReference type="SUPFAM" id="SSF111369">
    <property type="entry name" value="HlyD-like secretion proteins"/>
    <property type="match status" value="1"/>
</dbReference>
<dbReference type="Proteomes" id="UP000515237">
    <property type="component" value="Chromosome"/>
</dbReference>
<dbReference type="AlphaFoldDB" id="A0A7G7G9B3"/>
<reference evidence="8 9" key="1">
    <citation type="journal article" date="2018" name="Int. J. Syst. Evol. Microbiol.">
        <title>Adhaeribacter swui sp. nov., isolated from wet mud.</title>
        <authorList>
            <person name="Kim D.U."/>
            <person name="Kim K.W."/>
            <person name="Kang M.S."/>
            <person name="Kim J.Y."/>
            <person name="Jang J.H."/>
            <person name="Kim M.K."/>
        </authorList>
    </citation>
    <scope>NUCLEOTIDE SEQUENCE [LARGE SCALE GENOMIC DNA]</scope>
    <source>
        <strain evidence="8 9">KCTC 52873</strain>
    </source>
</reference>
<proteinExistence type="inferred from homology"/>
<dbReference type="GO" id="GO:0022857">
    <property type="term" value="F:transmembrane transporter activity"/>
    <property type="evidence" value="ECO:0007669"/>
    <property type="project" value="InterPro"/>
</dbReference>
<dbReference type="PROSITE" id="PS51257">
    <property type="entry name" value="PROKAR_LIPOPROTEIN"/>
    <property type="match status" value="1"/>
</dbReference>
<dbReference type="Gene3D" id="2.40.50.100">
    <property type="match status" value="1"/>
</dbReference>
<evidence type="ECO:0000259" key="7">
    <source>
        <dbReference type="Pfam" id="PF25967"/>
    </source>
</evidence>
<feature type="domain" description="Multidrug resistance protein MdtA-like beta-barrel" evidence="6">
    <location>
        <begin position="215"/>
        <end position="303"/>
    </location>
</feature>
<evidence type="ECO:0000256" key="3">
    <source>
        <dbReference type="SAM" id="SignalP"/>
    </source>
</evidence>
<dbReference type="InterPro" id="IPR058625">
    <property type="entry name" value="MdtA-like_BSH"/>
</dbReference>
<dbReference type="NCBIfam" id="TIGR01730">
    <property type="entry name" value="RND_mfp"/>
    <property type="match status" value="1"/>
</dbReference>
<comment type="subcellular location">
    <subcellularLocation>
        <location evidence="1">Cell envelope</location>
    </subcellularLocation>
</comment>
<feature type="chain" id="PRO_5028842471" evidence="3">
    <location>
        <begin position="27"/>
        <end position="392"/>
    </location>
</feature>
<keyword evidence="3" id="KW-0732">Signal</keyword>
<feature type="signal peptide" evidence="3">
    <location>
        <begin position="1"/>
        <end position="26"/>
    </location>
</feature>
<dbReference type="PANTHER" id="PTHR30158">
    <property type="entry name" value="ACRA/E-RELATED COMPONENT OF DRUG EFFLUX TRANSPORTER"/>
    <property type="match status" value="1"/>
</dbReference>
<evidence type="ECO:0000259" key="6">
    <source>
        <dbReference type="Pfam" id="PF25944"/>
    </source>
</evidence>
<sequence>MKKLKKISYTHSVAVLGLVTLLFVSACSSKETAQTAPPPPPALPVISLEANAVTTYQEYPATVEGLTNIEIRPQVNGYLDQVYVDEGAYVKKGQPLFKINDLPYKEQLNTALAGLHAAEAELVNAQLEVDKLEPLVQNKVVSDVQLKTAQAAHQLAKARVEQGRAAVAAAKINLGYTTVKAPVSGYVGRLLRKQGSLVAPTDPQALAQISDVHEVHVYFSLGERDFTNFKNQYPGRNLNEKLRLLPPVDLILTDQSTFASQGKIDMIDGQFDKNTGAITVRASFPNAEGFLRSGNTGKIRLSLNHPNTILVPTASTVELQDKVFVFAVGDSNKVSRQAIQVAGKSGSAYLVKDGLKVGDRIVYNGFDHLQEGQIIQPEKLTQDSLNRTSFIR</sequence>
<comment type="similarity">
    <text evidence="2">Belongs to the membrane fusion protein (MFP) (TC 8.A.1) family.</text>
</comment>
<evidence type="ECO:0000259" key="4">
    <source>
        <dbReference type="Pfam" id="PF25876"/>
    </source>
</evidence>
<dbReference type="InterPro" id="IPR006143">
    <property type="entry name" value="RND_pump_MFP"/>
</dbReference>